<reference evidence="2" key="2">
    <citation type="journal article" date="2015" name="Data Brief">
        <title>Shoot transcriptome of the giant reed, Arundo donax.</title>
        <authorList>
            <person name="Barrero R.A."/>
            <person name="Guerrero F.D."/>
            <person name="Moolhuijzen P."/>
            <person name="Goolsby J.A."/>
            <person name="Tidwell J."/>
            <person name="Bellgard S.E."/>
            <person name="Bellgard M.I."/>
        </authorList>
    </citation>
    <scope>NUCLEOTIDE SEQUENCE</scope>
    <source>
        <tissue evidence="2">Shoot tissue taken approximately 20 cm above the soil surface</tissue>
    </source>
</reference>
<feature type="region of interest" description="Disordered" evidence="1">
    <location>
        <begin position="1"/>
        <end position="25"/>
    </location>
</feature>
<reference evidence="2" key="1">
    <citation type="submission" date="2014-09" db="EMBL/GenBank/DDBJ databases">
        <authorList>
            <person name="Magalhaes I.L.F."/>
            <person name="Oliveira U."/>
            <person name="Santos F.R."/>
            <person name="Vidigal T.H.D.A."/>
            <person name="Brescovit A.D."/>
            <person name="Santos A.J."/>
        </authorList>
    </citation>
    <scope>NUCLEOTIDE SEQUENCE</scope>
    <source>
        <tissue evidence="2">Shoot tissue taken approximately 20 cm above the soil surface</tissue>
    </source>
</reference>
<accession>A0A0A9ES05</accession>
<organism evidence="2">
    <name type="scientific">Arundo donax</name>
    <name type="common">Giant reed</name>
    <name type="synonym">Donax arundinaceus</name>
    <dbReference type="NCBI Taxonomy" id="35708"/>
    <lineage>
        <taxon>Eukaryota</taxon>
        <taxon>Viridiplantae</taxon>
        <taxon>Streptophyta</taxon>
        <taxon>Embryophyta</taxon>
        <taxon>Tracheophyta</taxon>
        <taxon>Spermatophyta</taxon>
        <taxon>Magnoliopsida</taxon>
        <taxon>Liliopsida</taxon>
        <taxon>Poales</taxon>
        <taxon>Poaceae</taxon>
        <taxon>PACMAD clade</taxon>
        <taxon>Arundinoideae</taxon>
        <taxon>Arundineae</taxon>
        <taxon>Arundo</taxon>
    </lineage>
</organism>
<evidence type="ECO:0000256" key="1">
    <source>
        <dbReference type="SAM" id="MobiDB-lite"/>
    </source>
</evidence>
<protein>
    <submittedName>
        <fullName evidence="2">Uncharacterized protein</fullName>
    </submittedName>
</protein>
<dbReference type="EMBL" id="GBRH01194381">
    <property type="protein sequence ID" value="JAE03515.1"/>
    <property type="molecule type" value="Transcribed_RNA"/>
</dbReference>
<evidence type="ECO:0000313" key="2">
    <source>
        <dbReference type="EMBL" id="JAE03515.1"/>
    </source>
</evidence>
<dbReference type="AlphaFoldDB" id="A0A0A9ES05"/>
<proteinExistence type="predicted"/>
<name>A0A0A9ES05_ARUDO</name>
<sequence>MPGNDMPSSSSGMTTGHFSPPSRNICSVSMSRPRARIWSLMPCAVAPSAATMDSSTPLR</sequence>